<keyword evidence="3" id="KW-1185">Reference proteome</keyword>
<accession>A0A8H4KN35</accession>
<comment type="caution">
    <text evidence="2">The sequence shown here is derived from an EMBL/GenBank/DDBJ whole genome shotgun (WGS) entry which is preliminary data.</text>
</comment>
<dbReference type="EMBL" id="JAADJG010000162">
    <property type="protein sequence ID" value="KAF4453155.1"/>
    <property type="molecule type" value="Genomic_DNA"/>
</dbReference>
<proteinExistence type="predicted"/>
<reference evidence="2" key="1">
    <citation type="submission" date="2020-01" db="EMBL/GenBank/DDBJ databases">
        <title>Identification and distribution of gene clusters putatively required for synthesis of sphingolipid metabolism inhibitors in phylogenetically diverse species of the filamentous fungus Fusarium.</title>
        <authorList>
            <person name="Kim H.-S."/>
            <person name="Busman M."/>
            <person name="Brown D.W."/>
            <person name="Divon H."/>
            <person name="Uhlig S."/>
            <person name="Proctor R.H."/>
        </authorList>
    </citation>
    <scope>NUCLEOTIDE SEQUENCE</scope>
    <source>
        <strain evidence="2">NRRL 53441</strain>
    </source>
</reference>
<dbReference type="OrthoDB" id="5100704at2759"/>
<dbReference type="AlphaFoldDB" id="A0A8H4KN35"/>
<feature type="region of interest" description="Disordered" evidence="1">
    <location>
        <begin position="1"/>
        <end position="115"/>
    </location>
</feature>
<sequence>MVRHHVHHHHHYHHHYDANHPSTPAAVARSRRHQSTPYSRPPIPRAYRRHGRHHRGRQASRINEQPENNQLQRQDQADFQQTAEESRPPIKPSQQDHVQDPAEEAHPSSNSTQQEESYWANLGIVLFEDSFSAVNLEKLLPPSLARFLNGGEDLPQPEYLLGNVAPNTNHQQTREQEESTHQPAKLPQGSHLAIVKKAHIQQLVHHFLVVNSDQQGQQIDICWRVPGPRNIWLARLRLSLVPELKALVRAEGPSGE</sequence>
<evidence type="ECO:0000256" key="1">
    <source>
        <dbReference type="SAM" id="MobiDB-lite"/>
    </source>
</evidence>
<evidence type="ECO:0000313" key="2">
    <source>
        <dbReference type="EMBL" id="KAF4453155.1"/>
    </source>
</evidence>
<feature type="compositionally biased region" description="Basic and acidic residues" evidence="1">
    <location>
        <begin position="97"/>
        <end position="106"/>
    </location>
</feature>
<feature type="compositionally biased region" description="Polar residues" evidence="1">
    <location>
        <begin position="60"/>
        <end position="69"/>
    </location>
</feature>
<feature type="compositionally biased region" description="Low complexity" evidence="1">
    <location>
        <begin position="70"/>
        <end position="81"/>
    </location>
</feature>
<dbReference type="Proteomes" id="UP000605986">
    <property type="component" value="Unassembled WGS sequence"/>
</dbReference>
<evidence type="ECO:0000313" key="3">
    <source>
        <dbReference type="Proteomes" id="UP000605986"/>
    </source>
</evidence>
<feature type="compositionally biased region" description="Basic residues" evidence="1">
    <location>
        <begin position="46"/>
        <end position="58"/>
    </location>
</feature>
<gene>
    <name evidence="2" type="ORF">F53441_4152</name>
</gene>
<organism evidence="2 3">
    <name type="scientific">Fusarium austroafricanum</name>
    <dbReference type="NCBI Taxonomy" id="2364996"/>
    <lineage>
        <taxon>Eukaryota</taxon>
        <taxon>Fungi</taxon>
        <taxon>Dikarya</taxon>
        <taxon>Ascomycota</taxon>
        <taxon>Pezizomycotina</taxon>
        <taxon>Sordariomycetes</taxon>
        <taxon>Hypocreomycetidae</taxon>
        <taxon>Hypocreales</taxon>
        <taxon>Nectriaceae</taxon>
        <taxon>Fusarium</taxon>
        <taxon>Fusarium concolor species complex</taxon>
    </lineage>
</organism>
<name>A0A8H4KN35_9HYPO</name>
<protein>
    <submittedName>
        <fullName evidence="2">Uncharacterized protein</fullName>
    </submittedName>
</protein>
<feature type="compositionally biased region" description="Basic residues" evidence="1">
    <location>
        <begin position="1"/>
        <end position="14"/>
    </location>
</feature>